<dbReference type="EMBL" id="CP118848">
    <property type="protein sequence ID" value="WHI60791.1"/>
    <property type="molecule type" value="Genomic_DNA"/>
</dbReference>
<evidence type="ECO:0000313" key="3">
    <source>
        <dbReference type="Proteomes" id="UP001223261"/>
    </source>
</evidence>
<protein>
    <submittedName>
        <fullName evidence="2">Uncharacterized protein</fullName>
    </submittedName>
</protein>
<sequence>MKDKLNLILLAVIGVFAFVLFFGFILSNIDRDNKLEAFTLAISFVGIFATFGGAYLGAKIAGENALNLKEKEIKYERKKEYIMKHHKMLSDLESKGFNTIKQELNKWNNNLLNENEQVYACVLSIKEVLKQIKSIQNEVEITDIICENKFKEIQKNIETFEKIKWVNGVHHNLDALGKKRVNENLINDKHEIFRLIKKIEYSLDGIPKYDIYELEKGLR</sequence>
<feature type="transmembrane region" description="Helical" evidence="1">
    <location>
        <begin position="7"/>
        <end position="26"/>
    </location>
</feature>
<keyword evidence="1" id="KW-0472">Membrane</keyword>
<gene>
    <name evidence="2" type="ORF">PYH69_03940</name>
</gene>
<proteinExistence type="predicted"/>
<keyword evidence="1" id="KW-0812">Transmembrane</keyword>
<dbReference type="RefSeq" id="WP_282862740.1">
    <property type="nucleotide sequence ID" value="NZ_CP118848.1"/>
</dbReference>
<name>A0AAX3W664_MAMLE</name>
<dbReference type="Proteomes" id="UP001223261">
    <property type="component" value="Chromosome"/>
</dbReference>
<organism evidence="2 3">
    <name type="scientific">Mammaliicoccus lentus</name>
    <name type="common">Staphylococcus lentus</name>
    <dbReference type="NCBI Taxonomy" id="42858"/>
    <lineage>
        <taxon>Bacteria</taxon>
        <taxon>Bacillati</taxon>
        <taxon>Bacillota</taxon>
        <taxon>Bacilli</taxon>
        <taxon>Bacillales</taxon>
        <taxon>Staphylococcaceae</taxon>
        <taxon>Mammaliicoccus</taxon>
    </lineage>
</organism>
<keyword evidence="1" id="KW-1133">Transmembrane helix</keyword>
<accession>A0AAX3W664</accession>
<feature type="transmembrane region" description="Helical" evidence="1">
    <location>
        <begin position="38"/>
        <end position="58"/>
    </location>
</feature>
<evidence type="ECO:0000256" key="1">
    <source>
        <dbReference type="SAM" id="Phobius"/>
    </source>
</evidence>
<dbReference type="AlphaFoldDB" id="A0AAX3W664"/>
<reference evidence="2" key="1">
    <citation type="journal article" date="2023" name="Antibiotics">
        <title>Prevalence and Molecular Characterization of Methicillin-Resistant Staphylococci (MRS) and Mammaliicocci (MRM) in Dromedary Camels from Algeria: First Detection of SCCmec-mecC Hybrid in Methicillin-Resistant Mammaliicoccus lentus.</title>
        <authorList>
            <person name="Belhout C."/>
            <person name="Boyen F."/>
            <person name="Vereecke N."/>
            <person name="Theuns S."/>
            <person name="Taibi N."/>
            <person name="Stegger M."/>
            <person name="de la Fe-Rodriguez P.Y."/>
            <person name="Bouayad L."/>
            <person name="Elgroud R."/>
            <person name="Butaye P."/>
        </authorList>
    </citation>
    <scope>NUCLEOTIDE SEQUENCE</scope>
    <source>
        <strain evidence="2">7048</strain>
    </source>
</reference>
<evidence type="ECO:0000313" key="2">
    <source>
        <dbReference type="EMBL" id="WHI60791.1"/>
    </source>
</evidence>